<dbReference type="RefSeq" id="WP_047262319.1">
    <property type="nucleotide sequence ID" value="NZ_CP011542.1"/>
</dbReference>
<organism evidence="4 5">
    <name type="scientific">Corynebacterium mustelae</name>
    <dbReference type="NCBI Taxonomy" id="571915"/>
    <lineage>
        <taxon>Bacteria</taxon>
        <taxon>Bacillati</taxon>
        <taxon>Actinomycetota</taxon>
        <taxon>Actinomycetes</taxon>
        <taxon>Mycobacteriales</taxon>
        <taxon>Corynebacteriaceae</taxon>
        <taxon>Corynebacterium</taxon>
    </lineage>
</organism>
<dbReference type="PATRIC" id="fig|571915.4.peg.2062"/>
<feature type="signal peptide" evidence="3">
    <location>
        <begin position="1"/>
        <end position="25"/>
    </location>
</feature>
<protein>
    <submittedName>
        <fullName evidence="4">Uncharacterized protein</fullName>
    </submittedName>
</protein>
<accession>A0A0G3H583</accession>
<dbReference type="Proteomes" id="UP000035199">
    <property type="component" value="Chromosome"/>
</dbReference>
<feature type="region of interest" description="Disordered" evidence="1">
    <location>
        <begin position="205"/>
        <end position="234"/>
    </location>
</feature>
<reference evidence="5" key="2">
    <citation type="submission" date="2015-05" db="EMBL/GenBank/DDBJ databases">
        <title>Complete genome sequence of Corynebacterium mustelae DSM 45274, isolated from various tissues of a male ferret with lethal sepsis.</title>
        <authorList>
            <person name="Ruckert C."/>
            <person name="Albersmeier A."/>
            <person name="Winkler A."/>
            <person name="Tauch A."/>
        </authorList>
    </citation>
    <scope>NUCLEOTIDE SEQUENCE [LARGE SCALE GENOMIC DNA]</scope>
    <source>
        <strain evidence="5">DSM 45274</strain>
    </source>
</reference>
<dbReference type="EMBL" id="CP011542">
    <property type="protein sequence ID" value="AKK06262.1"/>
    <property type="molecule type" value="Genomic_DNA"/>
</dbReference>
<keyword evidence="2" id="KW-0812">Transmembrane</keyword>
<gene>
    <name evidence="4" type="ORF">CMUST_09730</name>
</gene>
<evidence type="ECO:0000313" key="5">
    <source>
        <dbReference type="Proteomes" id="UP000035199"/>
    </source>
</evidence>
<keyword evidence="2" id="KW-1133">Transmembrane helix</keyword>
<evidence type="ECO:0000313" key="4">
    <source>
        <dbReference type="EMBL" id="AKK06262.1"/>
    </source>
</evidence>
<sequence length="271" mass="29144">MKFRKIVIAGLCAGMCAMSTPSVSAYERLIGLTVETDNDKGTCRFVSDKSQAPAANQRIIAEAKKVIDEIVATGTLSLKDVQENAETPGGSEKVVDWAAEHLPQTNAIDMAKSLRTIYKYSTGEVKELEFIINYLESNFLGMKESVHTKDEAKQIQIQLQLAINQLDTLYGGIPKTSPGYGMIRYIREMQEEVYGGMLKTVTDCVEGRSTPAPKPNDPAPQPNDPAPKPNDPSSSTGGIVAGVVAAIAAIAAAVIAFIPQVLQLFGLAKTR</sequence>
<proteinExistence type="predicted"/>
<feature type="transmembrane region" description="Helical" evidence="2">
    <location>
        <begin position="239"/>
        <end position="262"/>
    </location>
</feature>
<keyword evidence="2" id="KW-0472">Membrane</keyword>
<dbReference type="AlphaFoldDB" id="A0A0G3H583"/>
<dbReference type="STRING" id="571915.CMUST_09730"/>
<feature type="compositionally biased region" description="Pro residues" evidence="1">
    <location>
        <begin position="212"/>
        <end position="230"/>
    </location>
</feature>
<evidence type="ECO:0000256" key="3">
    <source>
        <dbReference type="SAM" id="SignalP"/>
    </source>
</evidence>
<dbReference type="KEGG" id="cmv:CMUST_09730"/>
<feature type="chain" id="PRO_5002554546" evidence="3">
    <location>
        <begin position="26"/>
        <end position="271"/>
    </location>
</feature>
<evidence type="ECO:0000256" key="2">
    <source>
        <dbReference type="SAM" id="Phobius"/>
    </source>
</evidence>
<evidence type="ECO:0000256" key="1">
    <source>
        <dbReference type="SAM" id="MobiDB-lite"/>
    </source>
</evidence>
<name>A0A0G3H583_9CORY</name>
<reference evidence="4 5" key="1">
    <citation type="journal article" date="2015" name="Genome Announc.">
        <title>Complete Genome Sequence of the Type Strain Corynebacterium mustelae DSM 45274, Isolated from Various Tissues of a Male Ferret with Lethal Sepsis.</title>
        <authorList>
            <person name="Ruckert C."/>
            <person name="Eimer J."/>
            <person name="Winkler A."/>
            <person name="Tauch A."/>
        </authorList>
    </citation>
    <scope>NUCLEOTIDE SEQUENCE [LARGE SCALE GENOMIC DNA]</scope>
    <source>
        <strain evidence="4 5">DSM 45274</strain>
    </source>
</reference>
<keyword evidence="5" id="KW-1185">Reference proteome</keyword>
<keyword evidence="3" id="KW-0732">Signal</keyword>